<evidence type="ECO:0000256" key="2">
    <source>
        <dbReference type="ARBA" id="ARBA00001946"/>
    </source>
</evidence>
<dbReference type="PROSITE" id="PS01032">
    <property type="entry name" value="PPM_1"/>
    <property type="match status" value="1"/>
</dbReference>
<evidence type="ECO:0000256" key="4">
    <source>
        <dbReference type="ARBA" id="ARBA00022723"/>
    </source>
</evidence>
<dbReference type="SUPFAM" id="SSF81606">
    <property type="entry name" value="PP2C-like"/>
    <property type="match status" value="1"/>
</dbReference>
<protein>
    <recommendedName>
        <fullName evidence="3">protein-serine/threonine phosphatase</fullName>
        <ecNumber evidence="3">3.1.3.16</ecNumber>
    </recommendedName>
</protein>
<comment type="caution">
    <text evidence="14">The sequence shown here is derived from an EMBL/GenBank/DDBJ whole genome shotgun (WGS) entry which is preliminary data.</text>
</comment>
<dbReference type="Proteomes" id="UP000265515">
    <property type="component" value="Unassembled WGS sequence"/>
</dbReference>
<evidence type="ECO:0000256" key="10">
    <source>
        <dbReference type="ARBA" id="ARBA00048336"/>
    </source>
</evidence>
<feature type="domain" description="PPM-type phosphatase" evidence="13">
    <location>
        <begin position="176"/>
        <end position="466"/>
    </location>
</feature>
<dbReference type="GO" id="GO:0046872">
    <property type="term" value="F:metal ion binding"/>
    <property type="evidence" value="ECO:0007669"/>
    <property type="project" value="UniProtKB-KW"/>
</dbReference>
<reference evidence="14 15" key="1">
    <citation type="journal article" date="2018" name="Cell">
        <title>The Chara Genome: Secondary Complexity and Implications for Plant Terrestrialization.</title>
        <authorList>
            <person name="Nishiyama T."/>
            <person name="Sakayama H."/>
            <person name="Vries J.D."/>
            <person name="Buschmann H."/>
            <person name="Saint-Marcoux D."/>
            <person name="Ullrich K.K."/>
            <person name="Haas F.B."/>
            <person name="Vanderstraeten L."/>
            <person name="Becker D."/>
            <person name="Lang D."/>
            <person name="Vosolsobe S."/>
            <person name="Rombauts S."/>
            <person name="Wilhelmsson P.K.I."/>
            <person name="Janitza P."/>
            <person name="Kern R."/>
            <person name="Heyl A."/>
            <person name="Rumpler F."/>
            <person name="Villalobos L.I.A.C."/>
            <person name="Clay J.M."/>
            <person name="Skokan R."/>
            <person name="Toyoda A."/>
            <person name="Suzuki Y."/>
            <person name="Kagoshima H."/>
            <person name="Schijlen E."/>
            <person name="Tajeshwar N."/>
            <person name="Catarino B."/>
            <person name="Hetherington A.J."/>
            <person name="Saltykova A."/>
            <person name="Bonnot C."/>
            <person name="Breuninger H."/>
            <person name="Symeonidi A."/>
            <person name="Radhakrishnan G.V."/>
            <person name="Van Nieuwerburgh F."/>
            <person name="Deforce D."/>
            <person name="Chang C."/>
            <person name="Karol K.G."/>
            <person name="Hedrich R."/>
            <person name="Ulvskov P."/>
            <person name="Glockner G."/>
            <person name="Delwiche C.F."/>
            <person name="Petrasek J."/>
            <person name="Van de Peer Y."/>
            <person name="Friml J."/>
            <person name="Beilby M."/>
            <person name="Dolan L."/>
            <person name="Kohara Y."/>
            <person name="Sugano S."/>
            <person name="Fujiyama A."/>
            <person name="Delaux P.-M."/>
            <person name="Quint M."/>
            <person name="TheiBen G."/>
            <person name="Hagemann M."/>
            <person name="Harholt J."/>
            <person name="Dunand C."/>
            <person name="Zachgo S."/>
            <person name="Langdale J."/>
            <person name="Maumus F."/>
            <person name="Straeten D.V.D."/>
            <person name="Gould S.B."/>
            <person name="Rensing S.A."/>
        </authorList>
    </citation>
    <scope>NUCLEOTIDE SEQUENCE [LARGE SCALE GENOMIC DNA]</scope>
    <source>
        <strain evidence="14 15">S276</strain>
    </source>
</reference>
<dbReference type="InterPro" id="IPR015655">
    <property type="entry name" value="PP2C"/>
</dbReference>
<keyword evidence="6" id="KW-0460">Magnesium</keyword>
<dbReference type="EC" id="3.1.3.16" evidence="3"/>
<dbReference type="InterPro" id="IPR001932">
    <property type="entry name" value="PPM-type_phosphatase-like_dom"/>
</dbReference>
<sequence>MGCVHAKSNESQGPTHNEGAQNRSVPKGKGGSKVGVPHPAPVITLPDPKKPGYGGGTVGIPPSSEQASVDGDSRSDGGGGFTSPLSGSGRGVDGTTKKLHHPHQDLKNSSKLNTPQYSQGFSERSEDSSMKSSDLSSPNKGRQTSGLVTVSTSNKKVQTPNGSQWLKVLGSNYYLRYSFLSQRGYYPDSLDKENQDSFCVHVDFAGSQDDHFFGVFDGHGEYGAQCSQFARDKVPENLGKHRLLKTDVVQAYTSAFLTANQQMHKGQIDDSMSGTTGITCLVRGRMLYCANVGDSRAVLAERRGKKLVAVDLSSDQTPFRADECARVRAAGARVLTLDQLEGLKDPTVQCWGGEEDDDGDPPRLWVQNGMFPGTAFTRSLGDTVAEKIGVNAVPEVMVVELTDKHPFFVIASDGVFEFLSSQSVVDMVSKFEDPHDACAAIVAESYRLWLQYETRTDDITIIVVKIEGLKDVGSLPRSNGPAF</sequence>
<evidence type="ECO:0000256" key="12">
    <source>
        <dbReference type="SAM" id="MobiDB-lite"/>
    </source>
</evidence>
<accession>A0A388LJ43</accession>
<feature type="compositionally biased region" description="Polar residues" evidence="12">
    <location>
        <begin position="9"/>
        <end position="23"/>
    </location>
</feature>
<comment type="catalytic activity">
    <reaction evidence="9">
        <text>O-phospho-L-seryl-[protein] + H2O = L-seryl-[protein] + phosphate</text>
        <dbReference type="Rhea" id="RHEA:20629"/>
        <dbReference type="Rhea" id="RHEA-COMP:9863"/>
        <dbReference type="Rhea" id="RHEA-COMP:11604"/>
        <dbReference type="ChEBI" id="CHEBI:15377"/>
        <dbReference type="ChEBI" id="CHEBI:29999"/>
        <dbReference type="ChEBI" id="CHEBI:43474"/>
        <dbReference type="ChEBI" id="CHEBI:83421"/>
        <dbReference type="EC" id="3.1.3.16"/>
    </reaction>
</comment>
<comment type="cofactor">
    <cofactor evidence="1">
        <name>Mn(2+)</name>
        <dbReference type="ChEBI" id="CHEBI:29035"/>
    </cofactor>
</comment>
<dbReference type="CDD" id="cd00143">
    <property type="entry name" value="PP2Cc"/>
    <property type="match status" value="1"/>
</dbReference>
<dbReference type="AlphaFoldDB" id="A0A388LJ43"/>
<evidence type="ECO:0000256" key="7">
    <source>
        <dbReference type="ARBA" id="ARBA00022912"/>
    </source>
</evidence>
<keyword evidence="7 11" id="KW-0904">Protein phosphatase</keyword>
<dbReference type="Gramene" id="GBG82255">
    <property type="protein sequence ID" value="GBG82255"/>
    <property type="gene ID" value="CBR_g34538"/>
</dbReference>
<evidence type="ECO:0000313" key="14">
    <source>
        <dbReference type="EMBL" id="GBG82255.1"/>
    </source>
</evidence>
<keyword evidence="15" id="KW-1185">Reference proteome</keyword>
<evidence type="ECO:0000256" key="6">
    <source>
        <dbReference type="ARBA" id="ARBA00022842"/>
    </source>
</evidence>
<dbReference type="PROSITE" id="PS51746">
    <property type="entry name" value="PPM_2"/>
    <property type="match status" value="1"/>
</dbReference>
<name>A0A388LJ43_CHABU</name>
<keyword evidence="5 11" id="KW-0378">Hydrolase</keyword>
<dbReference type="Pfam" id="PF00481">
    <property type="entry name" value="PP2C"/>
    <property type="match status" value="1"/>
</dbReference>
<dbReference type="EMBL" id="BFEA01000401">
    <property type="protein sequence ID" value="GBG82255.1"/>
    <property type="molecule type" value="Genomic_DNA"/>
</dbReference>
<dbReference type="InterPro" id="IPR000222">
    <property type="entry name" value="PP2C_BS"/>
</dbReference>
<organism evidence="14 15">
    <name type="scientific">Chara braunii</name>
    <name type="common">Braun's stonewort</name>
    <dbReference type="NCBI Taxonomy" id="69332"/>
    <lineage>
        <taxon>Eukaryota</taxon>
        <taxon>Viridiplantae</taxon>
        <taxon>Streptophyta</taxon>
        <taxon>Charophyceae</taxon>
        <taxon>Charales</taxon>
        <taxon>Characeae</taxon>
        <taxon>Chara</taxon>
    </lineage>
</organism>
<keyword evidence="8" id="KW-0464">Manganese</keyword>
<feature type="compositionally biased region" description="Polar residues" evidence="12">
    <location>
        <begin position="138"/>
        <end position="155"/>
    </location>
</feature>
<comment type="similarity">
    <text evidence="11">Belongs to the PP2C family.</text>
</comment>
<dbReference type="OrthoDB" id="10264738at2759"/>
<evidence type="ECO:0000313" key="15">
    <source>
        <dbReference type="Proteomes" id="UP000265515"/>
    </source>
</evidence>
<dbReference type="PANTHER" id="PTHR47992">
    <property type="entry name" value="PROTEIN PHOSPHATASE"/>
    <property type="match status" value="1"/>
</dbReference>
<dbReference type="STRING" id="69332.A0A388LJ43"/>
<dbReference type="SMART" id="SM00332">
    <property type="entry name" value="PP2Cc"/>
    <property type="match status" value="1"/>
</dbReference>
<dbReference type="InterPro" id="IPR036457">
    <property type="entry name" value="PPM-type-like_dom_sf"/>
</dbReference>
<feature type="compositionally biased region" description="Polar residues" evidence="12">
    <location>
        <begin position="109"/>
        <end position="121"/>
    </location>
</feature>
<keyword evidence="4" id="KW-0479">Metal-binding</keyword>
<dbReference type="Gene3D" id="3.60.40.10">
    <property type="entry name" value="PPM-type phosphatase domain"/>
    <property type="match status" value="1"/>
</dbReference>
<evidence type="ECO:0000256" key="11">
    <source>
        <dbReference type="RuleBase" id="RU003465"/>
    </source>
</evidence>
<dbReference type="OMA" id="YAQDEGN"/>
<comment type="catalytic activity">
    <reaction evidence="10">
        <text>O-phospho-L-threonyl-[protein] + H2O = L-threonyl-[protein] + phosphate</text>
        <dbReference type="Rhea" id="RHEA:47004"/>
        <dbReference type="Rhea" id="RHEA-COMP:11060"/>
        <dbReference type="Rhea" id="RHEA-COMP:11605"/>
        <dbReference type="ChEBI" id="CHEBI:15377"/>
        <dbReference type="ChEBI" id="CHEBI:30013"/>
        <dbReference type="ChEBI" id="CHEBI:43474"/>
        <dbReference type="ChEBI" id="CHEBI:61977"/>
        <dbReference type="EC" id="3.1.3.16"/>
    </reaction>
</comment>
<evidence type="ECO:0000256" key="9">
    <source>
        <dbReference type="ARBA" id="ARBA00047761"/>
    </source>
</evidence>
<feature type="region of interest" description="Disordered" evidence="12">
    <location>
        <begin position="1"/>
        <end position="155"/>
    </location>
</feature>
<evidence type="ECO:0000256" key="8">
    <source>
        <dbReference type="ARBA" id="ARBA00023211"/>
    </source>
</evidence>
<evidence type="ECO:0000256" key="5">
    <source>
        <dbReference type="ARBA" id="ARBA00022801"/>
    </source>
</evidence>
<comment type="cofactor">
    <cofactor evidence="2">
        <name>Mg(2+)</name>
        <dbReference type="ChEBI" id="CHEBI:18420"/>
    </cofactor>
</comment>
<evidence type="ECO:0000259" key="13">
    <source>
        <dbReference type="PROSITE" id="PS51746"/>
    </source>
</evidence>
<evidence type="ECO:0000256" key="3">
    <source>
        <dbReference type="ARBA" id="ARBA00013081"/>
    </source>
</evidence>
<dbReference type="GO" id="GO:0004722">
    <property type="term" value="F:protein serine/threonine phosphatase activity"/>
    <property type="evidence" value="ECO:0007669"/>
    <property type="project" value="UniProtKB-EC"/>
</dbReference>
<proteinExistence type="inferred from homology"/>
<gene>
    <name evidence="14" type="ORF">CBR_g34538</name>
</gene>
<evidence type="ECO:0000256" key="1">
    <source>
        <dbReference type="ARBA" id="ARBA00001936"/>
    </source>
</evidence>
<dbReference type="FunFam" id="3.60.40.10:FF:000007">
    <property type="entry name" value="Phosphatase 2C and cyclic nucleotide-binding/kinase domain-containing protein"/>
    <property type="match status" value="1"/>
</dbReference>